<gene>
    <name evidence="1" type="ORF">CTRU02_203748</name>
</gene>
<dbReference type="Proteomes" id="UP000805649">
    <property type="component" value="Unassembled WGS sequence"/>
</dbReference>
<keyword evidence="2" id="KW-1185">Reference proteome</keyword>
<reference evidence="1 2" key="1">
    <citation type="journal article" date="2020" name="Phytopathology">
        <title>Genome Sequence Resources of Colletotrichum truncatum, C. plurivorum, C. musicola, and C. sojae: Four Species Pathogenic to Soybean (Glycine max).</title>
        <authorList>
            <person name="Rogerio F."/>
            <person name="Boufleur T.R."/>
            <person name="Ciampi-Guillardi M."/>
            <person name="Sukno S.A."/>
            <person name="Thon M.R."/>
            <person name="Massola Junior N.S."/>
            <person name="Baroncelli R."/>
        </authorList>
    </citation>
    <scope>NUCLEOTIDE SEQUENCE [LARGE SCALE GENOMIC DNA]</scope>
    <source>
        <strain evidence="1 2">CMES1059</strain>
    </source>
</reference>
<name>A0ACC3ZA72_COLTU</name>
<proteinExistence type="predicted"/>
<protein>
    <submittedName>
        <fullName evidence="1">Dj-1 family protein</fullName>
    </submittedName>
</protein>
<evidence type="ECO:0000313" key="2">
    <source>
        <dbReference type="Proteomes" id="UP000805649"/>
    </source>
</evidence>
<dbReference type="EMBL" id="VUJX02000002">
    <property type="protein sequence ID" value="KAL0940985.1"/>
    <property type="molecule type" value="Genomic_DNA"/>
</dbReference>
<evidence type="ECO:0000313" key="1">
    <source>
        <dbReference type="EMBL" id="KAL0940985.1"/>
    </source>
</evidence>
<organism evidence="1 2">
    <name type="scientific">Colletotrichum truncatum</name>
    <name type="common">Anthracnose fungus</name>
    <name type="synonym">Colletotrichum capsici</name>
    <dbReference type="NCBI Taxonomy" id="5467"/>
    <lineage>
        <taxon>Eukaryota</taxon>
        <taxon>Fungi</taxon>
        <taxon>Dikarya</taxon>
        <taxon>Ascomycota</taxon>
        <taxon>Pezizomycotina</taxon>
        <taxon>Sordariomycetes</taxon>
        <taxon>Hypocreomycetidae</taxon>
        <taxon>Glomerellales</taxon>
        <taxon>Glomerellaceae</taxon>
        <taxon>Colletotrichum</taxon>
        <taxon>Colletotrichum truncatum species complex</taxon>
    </lineage>
</organism>
<sequence length="250" mass="26886">MKFTILTVVTTAATFVAGNPLTHRSCTGTPVNYGAIIFPGMDMIDIWGPLDILQLTALSNKLNLHLIAADKNPIVTGIIDPSDPTRNKFGSSFWPTIVPTATFDDDLDLDVLLVPGGPGVRAPGLEPIVEYVKRTYPKVKYLITVCTGASFAARAGILDGRRATTNKRAWQTITAFGPKVKWVSPARYVVDGNIWSSSGITSSLDLTYAFVEAVYGKNQSTIIANTMEHTPLAADNDVFADIWGVAPTGN</sequence>
<accession>A0ACC3ZA72</accession>
<comment type="caution">
    <text evidence="1">The sequence shown here is derived from an EMBL/GenBank/DDBJ whole genome shotgun (WGS) entry which is preliminary data.</text>
</comment>